<dbReference type="Proteomes" id="UP001627408">
    <property type="component" value="Unassembled WGS sequence"/>
</dbReference>
<sequence>MPDKKAEPTFEELKKEMDAFFADFEKRLKALKLDPKVNDEVKKNFMPTQKQLMDWAKKNQTNNAVPMKKFQPLAKKSCKGVPWFHISASKGMPPEIPDGIKFNFGSKKISAGFKLKFDSKKQKLKLEPVGTIKFNF</sequence>
<comment type="caution">
    <text evidence="1">The sequence shown here is derived from an EMBL/GenBank/DDBJ whole genome shotgun (WGS) entry which is preliminary data.</text>
</comment>
<name>A0ABW8UZ02_9RHOB</name>
<dbReference type="EMBL" id="JBHDIY010000002">
    <property type="protein sequence ID" value="MFL4472055.1"/>
    <property type="molecule type" value="Genomic_DNA"/>
</dbReference>
<reference evidence="1 2" key="1">
    <citation type="submission" date="2024-08" db="EMBL/GenBank/DDBJ databases">
        <title>Tateyamaria sp. nov., isolated from marine algae.</title>
        <authorList>
            <person name="Choi B.J."/>
            <person name="Kim J.M."/>
            <person name="Lee J.K."/>
            <person name="Choi D.G."/>
            <person name="Bayburt H."/>
            <person name="Baek J.H."/>
            <person name="Han D.M."/>
            <person name="Jeon C.O."/>
        </authorList>
    </citation>
    <scope>NUCLEOTIDE SEQUENCE [LARGE SCALE GENOMIC DNA]</scope>
    <source>
        <strain evidence="1 2">KMU-156</strain>
    </source>
</reference>
<gene>
    <name evidence="1" type="ORF">ACERZ8_20030</name>
</gene>
<evidence type="ECO:0000313" key="1">
    <source>
        <dbReference type="EMBL" id="MFL4472055.1"/>
    </source>
</evidence>
<accession>A0ABW8UZ02</accession>
<keyword evidence="2" id="KW-1185">Reference proteome</keyword>
<evidence type="ECO:0000313" key="2">
    <source>
        <dbReference type="Proteomes" id="UP001627408"/>
    </source>
</evidence>
<dbReference type="RefSeq" id="WP_407593931.1">
    <property type="nucleotide sequence ID" value="NZ_JBHDIY010000002.1"/>
</dbReference>
<protein>
    <submittedName>
        <fullName evidence="1">Uncharacterized protein</fullName>
    </submittedName>
</protein>
<proteinExistence type="predicted"/>
<organism evidence="1 2">
    <name type="scientific">Tateyamaria armeniaca</name>
    <dbReference type="NCBI Taxonomy" id="2518930"/>
    <lineage>
        <taxon>Bacteria</taxon>
        <taxon>Pseudomonadati</taxon>
        <taxon>Pseudomonadota</taxon>
        <taxon>Alphaproteobacteria</taxon>
        <taxon>Rhodobacterales</taxon>
        <taxon>Roseobacteraceae</taxon>
        <taxon>Tateyamaria</taxon>
    </lineage>
</organism>